<accession>A0A423VBH9</accession>
<sequence>MEKTAAKLKSEYEKVKERQSGLLGVHLGTGNNAMSIWPSLGEQSIAYMSSQNFTSSVLSQPTLHVVTKHELLSNFQDLLEQLHLLSWDEQAFVGLIVLRKPPLFQHEYRFQRTPQMEWPVCAIMENRQQWSIWEKLTCVKL</sequence>
<dbReference type="EMBL" id="LKEA01000081">
    <property type="protein sequence ID" value="ROV88296.1"/>
    <property type="molecule type" value="Genomic_DNA"/>
</dbReference>
<gene>
    <name evidence="1" type="ORF">VMCG_10482</name>
</gene>
<dbReference type="Proteomes" id="UP000283895">
    <property type="component" value="Unassembled WGS sequence"/>
</dbReference>
<reference evidence="1 2" key="1">
    <citation type="submission" date="2015-09" db="EMBL/GenBank/DDBJ databases">
        <title>Host preference determinants of Valsa canker pathogens revealed by comparative genomics.</title>
        <authorList>
            <person name="Yin Z."/>
            <person name="Huang L."/>
        </authorList>
    </citation>
    <scope>NUCLEOTIDE SEQUENCE [LARGE SCALE GENOMIC DNA]</scope>
    <source>
        <strain evidence="1 2">03-1</strain>
    </source>
</reference>
<evidence type="ECO:0000313" key="2">
    <source>
        <dbReference type="Proteomes" id="UP000283895"/>
    </source>
</evidence>
<dbReference type="AlphaFoldDB" id="A0A423VBH9"/>
<protein>
    <submittedName>
        <fullName evidence="1">Uncharacterized protein</fullName>
    </submittedName>
</protein>
<keyword evidence="2" id="KW-1185">Reference proteome</keyword>
<comment type="caution">
    <text evidence="1">The sequence shown here is derived from an EMBL/GenBank/DDBJ whole genome shotgun (WGS) entry which is preliminary data.</text>
</comment>
<organism evidence="1 2">
    <name type="scientific">Cytospora schulzeri</name>
    <dbReference type="NCBI Taxonomy" id="448051"/>
    <lineage>
        <taxon>Eukaryota</taxon>
        <taxon>Fungi</taxon>
        <taxon>Dikarya</taxon>
        <taxon>Ascomycota</taxon>
        <taxon>Pezizomycotina</taxon>
        <taxon>Sordariomycetes</taxon>
        <taxon>Sordariomycetidae</taxon>
        <taxon>Diaporthales</taxon>
        <taxon>Cytosporaceae</taxon>
        <taxon>Cytospora</taxon>
    </lineage>
</organism>
<name>A0A423VBH9_9PEZI</name>
<proteinExistence type="predicted"/>
<evidence type="ECO:0000313" key="1">
    <source>
        <dbReference type="EMBL" id="ROV88296.1"/>
    </source>
</evidence>